<evidence type="ECO:0000313" key="2">
    <source>
        <dbReference type="Proteomes" id="UP001432322"/>
    </source>
</evidence>
<keyword evidence="2" id="KW-1185">Reference proteome</keyword>
<name>A0AAV5W816_9BILA</name>
<dbReference type="Proteomes" id="UP001432322">
    <property type="component" value="Unassembled WGS sequence"/>
</dbReference>
<sequence>MIADRSFNQYTIHSSSTRYLTADFGEGLEAQFRKISLKNFELLATYHDVFAMCTLDEFLDAAERRIKVGKFTWSIALSNNDEEIRATIKERSGQPISLNSTTSGNKKTYGYIVKLENFDVHLTRQSKLAKFVAHVTVIA</sequence>
<organism evidence="1 2">
    <name type="scientific">Pristionchus fissidentatus</name>
    <dbReference type="NCBI Taxonomy" id="1538716"/>
    <lineage>
        <taxon>Eukaryota</taxon>
        <taxon>Metazoa</taxon>
        <taxon>Ecdysozoa</taxon>
        <taxon>Nematoda</taxon>
        <taxon>Chromadorea</taxon>
        <taxon>Rhabditida</taxon>
        <taxon>Rhabditina</taxon>
        <taxon>Diplogasteromorpha</taxon>
        <taxon>Diplogasteroidea</taxon>
        <taxon>Neodiplogasteridae</taxon>
        <taxon>Pristionchus</taxon>
    </lineage>
</organism>
<dbReference type="EMBL" id="BTSY01000005">
    <property type="protein sequence ID" value="GMT26849.1"/>
    <property type="molecule type" value="Genomic_DNA"/>
</dbReference>
<evidence type="ECO:0000313" key="1">
    <source>
        <dbReference type="EMBL" id="GMT26849.1"/>
    </source>
</evidence>
<accession>A0AAV5W816</accession>
<proteinExistence type="predicted"/>
<protein>
    <submittedName>
        <fullName evidence="1">Uncharacterized protein</fullName>
    </submittedName>
</protein>
<reference evidence="1" key="1">
    <citation type="submission" date="2023-10" db="EMBL/GenBank/DDBJ databases">
        <title>Genome assembly of Pristionchus species.</title>
        <authorList>
            <person name="Yoshida K."/>
            <person name="Sommer R.J."/>
        </authorList>
    </citation>
    <scope>NUCLEOTIDE SEQUENCE</scope>
    <source>
        <strain evidence="1">RS5133</strain>
    </source>
</reference>
<comment type="caution">
    <text evidence="1">The sequence shown here is derived from an EMBL/GenBank/DDBJ whole genome shotgun (WGS) entry which is preliminary data.</text>
</comment>
<gene>
    <name evidence="1" type="ORF">PFISCL1PPCAC_18146</name>
</gene>
<dbReference type="AlphaFoldDB" id="A0AAV5W816"/>